<keyword evidence="12" id="KW-0511">Multifunctional enzyme</keyword>
<dbReference type="InterPro" id="IPR023468">
    <property type="entry name" value="Riboflavin_kinase"/>
</dbReference>
<dbReference type="GO" id="GO:0005524">
    <property type="term" value="F:ATP binding"/>
    <property type="evidence" value="ECO:0007669"/>
    <property type="project" value="UniProtKB-UniRule"/>
</dbReference>
<dbReference type="SMART" id="SM00904">
    <property type="entry name" value="Flavokinase"/>
    <property type="match status" value="1"/>
</dbReference>
<evidence type="ECO:0000256" key="5">
    <source>
        <dbReference type="ARBA" id="ARBA00022643"/>
    </source>
</evidence>
<dbReference type="InterPro" id="IPR023465">
    <property type="entry name" value="Riboflavin_kinase_dom_sf"/>
</dbReference>
<dbReference type="PIRSF" id="PIRSF004491">
    <property type="entry name" value="FAD_Synth"/>
    <property type="match status" value="1"/>
</dbReference>
<evidence type="ECO:0000256" key="6">
    <source>
        <dbReference type="ARBA" id="ARBA00022679"/>
    </source>
</evidence>
<keyword evidence="18" id="KW-1185">Reference proteome</keyword>
<dbReference type="SUPFAM" id="SSF52374">
    <property type="entry name" value="Nucleotidylyl transferase"/>
    <property type="match status" value="1"/>
</dbReference>
<evidence type="ECO:0000256" key="3">
    <source>
        <dbReference type="ARBA" id="ARBA00005201"/>
    </source>
</evidence>
<dbReference type="EC" id="2.7.1.26" evidence="15"/>
<evidence type="ECO:0000256" key="2">
    <source>
        <dbReference type="ARBA" id="ARBA00004726"/>
    </source>
</evidence>
<dbReference type="Pfam" id="PF06574">
    <property type="entry name" value="FAD_syn"/>
    <property type="match status" value="1"/>
</dbReference>
<dbReference type="Proteomes" id="UP000664398">
    <property type="component" value="Unassembled WGS sequence"/>
</dbReference>
<comment type="function">
    <text evidence="1">Catalyzes the phosphorylation of riboflavin to FMN followed by the adenylation of FMN to FAD.</text>
</comment>
<dbReference type="NCBIfam" id="TIGR00125">
    <property type="entry name" value="cyt_tran_rel"/>
    <property type="match status" value="1"/>
</dbReference>
<proteinExistence type="inferred from homology"/>
<evidence type="ECO:0000256" key="15">
    <source>
        <dbReference type="PIRNR" id="PIRNR004491"/>
    </source>
</evidence>
<protein>
    <recommendedName>
        <fullName evidence="15">Riboflavin biosynthesis protein</fullName>
    </recommendedName>
    <domain>
        <recommendedName>
            <fullName evidence="15">Riboflavin kinase</fullName>
            <ecNumber evidence="15">2.7.1.26</ecNumber>
        </recommendedName>
        <alternativeName>
            <fullName evidence="15">Flavokinase</fullName>
        </alternativeName>
    </domain>
    <domain>
        <recommendedName>
            <fullName evidence="15">FMN adenylyltransferase</fullName>
            <ecNumber evidence="15">2.7.7.2</ecNumber>
        </recommendedName>
        <alternativeName>
            <fullName evidence="15">FAD pyrophosphorylase</fullName>
        </alternativeName>
        <alternativeName>
            <fullName evidence="15">FAD synthase</fullName>
        </alternativeName>
    </domain>
</protein>
<evidence type="ECO:0000256" key="12">
    <source>
        <dbReference type="ARBA" id="ARBA00023268"/>
    </source>
</evidence>
<keyword evidence="9 15" id="KW-0418">Kinase</keyword>
<keyword evidence="6 15" id="KW-0808">Transferase</keyword>
<dbReference type="PANTHER" id="PTHR22749:SF6">
    <property type="entry name" value="RIBOFLAVIN KINASE"/>
    <property type="match status" value="1"/>
</dbReference>
<comment type="similarity">
    <text evidence="15">Belongs to the ribF family.</text>
</comment>
<dbReference type="EC" id="2.7.7.2" evidence="15"/>
<name>A0A939LYJ5_9MICO</name>
<feature type="domain" description="Riboflavin kinase" evidence="16">
    <location>
        <begin position="183"/>
        <end position="308"/>
    </location>
</feature>
<comment type="catalytic activity">
    <reaction evidence="13 15">
        <text>riboflavin + ATP = FMN + ADP + H(+)</text>
        <dbReference type="Rhea" id="RHEA:14357"/>
        <dbReference type="ChEBI" id="CHEBI:15378"/>
        <dbReference type="ChEBI" id="CHEBI:30616"/>
        <dbReference type="ChEBI" id="CHEBI:57986"/>
        <dbReference type="ChEBI" id="CHEBI:58210"/>
        <dbReference type="ChEBI" id="CHEBI:456216"/>
        <dbReference type="EC" id="2.7.1.26"/>
    </reaction>
</comment>
<dbReference type="InterPro" id="IPR002606">
    <property type="entry name" value="Riboflavin_kinase_bac"/>
</dbReference>
<dbReference type="InterPro" id="IPR014729">
    <property type="entry name" value="Rossmann-like_a/b/a_fold"/>
</dbReference>
<evidence type="ECO:0000256" key="1">
    <source>
        <dbReference type="ARBA" id="ARBA00002121"/>
    </source>
</evidence>
<keyword evidence="7 15" id="KW-0548">Nucleotidyltransferase</keyword>
<evidence type="ECO:0000256" key="7">
    <source>
        <dbReference type="ARBA" id="ARBA00022695"/>
    </source>
</evidence>
<evidence type="ECO:0000256" key="11">
    <source>
        <dbReference type="ARBA" id="ARBA00022840"/>
    </source>
</evidence>
<dbReference type="GO" id="GO:0006747">
    <property type="term" value="P:FAD biosynthetic process"/>
    <property type="evidence" value="ECO:0007669"/>
    <property type="project" value="UniProtKB-UniRule"/>
</dbReference>
<keyword evidence="5 15" id="KW-0288">FMN</keyword>
<evidence type="ECO:0000256" key="8">
    <source>
        <dbReference type="ARBA" id="ARBA00022741"/>
    </source>
</evidence>
<comment type="catalytic activity">
    <reaction evidence="14 15">
        <text>FMN + ATP + H(+) = FAD + diphosphate</text>
        <dbReference type="Rhea" id="RHEA:17237"/>
        <dbReference type="ChEBI" id="CHEBI:15378"/>
        <dbReference type="ChEBI" id="CHEBI:30616"/>
        <dbReference type="ChEBI" id="CHEBI:33019"/>
        <dbReference type="ChEBI" id="CHEBI:57692"/>
        <dbReference type="ChEBI" id="CHEBI:58210"/>
        <dbReference type="EC" id="2.7.7.2"/>
    </reaction>
</comment>
<evidence type="ECO:0000313" key="17">
    <source>
        <dbReference type="EMBL" id="MBO1805488.1"/>
    </source>
</evidence>
<dbReference type="GO" id="GO:0008531">
    <property type="term" value="F:riboflavin kinase activity"/>
    <property type="evidence" value="ECO:0007669"/>
    <property type="project" value="UniProtKB-UniRule"/>
</dbReference>
<dbReference type="Gene3D" id="3.40.50.620">
    <property type="entry name" value="HUPs"/>
    <property type="match status" value="1"/>
</dbReference>
<keyword evidence="11 15" id="KW-0067">ATP-binding</keyword>
<dbReference type="PANTHER" id="PTHR22749">
    <property type="entry name" value="RIBOFLAVIN KINASE/FMN ADENYLYLTRANSFERASE"/>
    <property type="match status" value="1"/>
</dbReference>
<sequence length="309" mass="33489">MRIIETLEAIDPADFPEGSAVAIGKFDGIHLGHRAILERVRGAAPLRSVVFTFANNPLSLLRPERCPRPLTSREQRIEAFETAGIDCCAMVEFDADLAAIPAEEFVERVLVGRLNAKLVVLGGDFRFGRGGAGDPDLLRRMGERLGFSVDVVGWVTDEGPQQVSSSRIREVILAGDVVAATRMLGREPSVRGEVVHGDARGRELGFPTANLGGRIEGLVPADGVYAGRAVIGGVAHPAAISVGVNLTFEPDGEPRVEAYLLDFSGDLYGERIEVRFAERLRGMERFDSLDALVAQMRTDVERTRALTRS</sequence>
<dbReference type="GO" id="GO:0003919">
    <property type="term" value="F:FMN adenylyltransferase activity"/>
    <property type="evidence" value="ECO:0007669"/>
    <property type="project" value="UniProtKB-UniRule"/>
</dbReference>
<evidence type="ECO:0000256" key="9">
    <source>
        <dbReference type="ARBA" id="ARBA00022777"/>
    </source>
</evidence>
<dbReference type="AlphaFoldDB" id="A0A939LYJ5"/>
<evidence type="ECO:0000256" key="10">
    <source>
        <dbReference type="ARBA" id="ARBA00022827"/>
    </source>
</evidence>
<dbReference type="GO" id="GO:0009231">
    <property type="term" value="P:riboflavin biosynthetic process"/>
    <property type="evidence" value="ECO:0007669"/>
    <property type="project" value="InterPro"/>
</dbReference>
<comment type="pathway">
    <text evidence="2 15">Cofactor biosynthesis; FAD biosynthesis; FAD from FMN: step 1/1.</text>
</comment>
<reference evidence="17" key="1">
    <citation type="submission" date="2021-03" db="EMBL/GenBank/DDBJ databases">
        <title>Leucobacter chromiisoli sp. nov., isolated from chromium-containing soil of chemical plant.</title>
        <authorList>
            <person name="Xu Z."/>
        </authorList>
    </citation>
    <scope>NUCLEOTIDE SEQUENCE</scope>
    <source>
        <strain evidence="17">A2</strain>
    </source>
</reference>
<dbReference type="SUPFAM" id="SSF82114">
    <property type="entry name" value="Riboflavin kinase-like"/>
    <property type="match status" value="1"/>
</dbReference>
<dbReference type="InterPro" id="IPR004821">
    <property type="entry name" value="Cyt_trans-like"/>
</dbReference>
<dbReference type="GO" id="GO:0009398">
    <property type="term" value="P:FMN biosynthetic process"/>
    <property type="evidence" value="ECO:0007669"/>
    <property type="project" value="UniProtKB-UniRule"/>
</dbReference>
<gene>
    <name evidence="17" type="ORF">J4H91_09175</name>
</gene>
<dbReference type="FunFam" id="2.40.30.30:FF:000003">
    <property type="entry name" value="Riboflavin biosynthesis protein"/>
    <property type="match status" value="1"/>
</dbReference>
<comment type="caution">
    <text evidence="17">The sequence shown here is derived from an EMBL/GenBank/DDBJ whole genome shotgun (WGS) entry which is preliminary data.</text>
</comment>
<dbReference type="CDD" id="cd02064">
    <property type="entry name" value="FAD_synthetase_N"/>
    <property type="match status" value="1"/>
</dbReference>
<dbReference type="InterPro" id="IPR015865">
    <property type="entry name" value="Riboflavin_kinase_bac/euk"/>
</dbReference>
<accession>A0A939LYJ5</accession>
<keyword evidence="10 15" id="KW-0274">FAD</keyword>
<dbReference type="EMBL" id="JAGDYL010000014">
    <property type="protein sequence ID" value="MBO1805488.1"/>
    <property type="molecule type" value="Genomic_DNA"/>
</dbReference>
<keyword evidence="4 15" id="KW-0285">Flavoprotein</keyword>
<dbReference type="RefSeq" id="WP_208045962.1">
    <property type="nucleotide sequence ID" value="NZ_JAGDYL010000014.1"/>
</dbReference>
<evidence type="ECO:0000256" key="13">
    <source>
        <dbReference type="ARBA" id="ARBA00047880"/>
    </source>
</evidence>
<comment type="pathway">
    <text evidence="3 15">Cofactor biosynthesis; FMN biosynthesis; FMN from riboflavin (ATP route): step 1/1.</text>
</comment>
<dbReference type="InterPro" id="IPR015864">
    <property type="entry name" value="FAD_synthase"/>
</dbReference>
<evidence type="ECO:0000259" key="16">
    <source>
        <dbReference type="SMART" id="SM00904"/>
    </source>
</evidence>
<evidence type="ECO:0000256" key="4">
    <source>
        <dbReference type="ARBA" id="ARBA00022630"/>
    </source>
</evidence>
<evidence type="ECO:0000256" key="14">
    <source>
        <dbReference type="ARBA" id="ARBA00049494"/>
    </source>
</evidence>
<evidence type="ECO:0000313" key="18">
    <source>
        <dbReference type="Proteomes" id="UP000664398"/>
    </source>
</evidence>
<dbReference type="NCBIfam" id="NF004160">
    <property type="entry name" value="PRK05627.1-3"/>
    <property type="match status" value="1"/>
</dbReference>
<organism evidence="17 18">
    <name type="scientific">Leucobacter ruminantium</name>
    <dbReference type="NCBI Taxonomy" id="1289170"/>
    <lineage>
        <taxon>Bacteria</taxon>
        <taxon>Bacillati</taxon>
        <taxon>Actinomycetota</taxon>
        <taxon>Actinomycetes</taxon>
        <taxon>Micrococcales</taxon>
        <taxon>Microbacteriaceae</taxon>
        <taxon>Leucobacter</taxon>
    </lineage>
</organism>
<dbReference type="FunFam" id="3.40.50.620:FF:000021">
    <property type="entry name" value="Riboflavin biosynthesis protein"/>
    <property type="match status" value="1"/>
</dbReference>
<dbReference type="NCBIfam" id="TIGR00083">
    <property type="entry name" value="ribF"/>
    <property type="match status" value="1"/>
</dbReference>
<dbReference type="Gene3D" id="2.40.30.30">
    <property type="entry name" value="Riboflavin kinase-like"/>
    <property type="match status" value="1"/>
</dbReference>
<keyword evidence="8 15" id="KW-0547">Nucleotide-binding</keyword>
<dbReference type="Pfam" id="PF01687">
    <property type="entry name" value="Flavokinase"/>
    <property type="match status" value="1"/>
</dbReference>